<keyword evidence="1" id="KW-0175">Coiled coil</keyword>
<dbReference type="Proteomes" id="UP000466848">
    <property type="component" value="Chromosome"/>
</dbReference>
<sequence length="105" mass="12647">MSNRNRRIKPIEAALRKEIEAIDTELLDLQEENSNLRRLLDEQNDYIKQELKGLRKALVDHYRYQEYLKNRLEDESAIRRQKDNQLRAAIAGIPEPRRLIKFLFK</sequence>
<dbReference type="EMBL" id="CP048649">
    <property type="protein sequence ID" value="QIB68597.1"/>
    <property type="molecule type" value="Genomic_DNA"/>
</dbReference>
<evidence type="ECO:0000256" key="1">
    <source>
        <dbReference type="SAM" id="Coils"/>
    </source>
</evidence>
<dbReference type="RefSeq" id="WP_163065460.1">
    <property type="nucleotide sequence ID" value="NZ_CP048649.1"/>
</dbReference>
<reference evidence="2 3" key="1">
    <citation type="submission" date="2020-02" db="EMBL/GenBank/DDBJ databases">
        <authorList>
            <person name="Kim Y.B."/>
            <person name="Roh S.W."/>
        </authorList>
    </citation>
    <scope>NUCLEOTIDE SEQUENCE [LARGE SCALE GENOMIC DNA]</scope>
    <source>
        <strain evidence="2 3">DSM 103574</strain>
    </source>
</reference>
<name>A0A858BSP3_9FIRM</name>
<evidence type="ECO:0000313" key="3">
    <source>
        <dbReference type="Proteomes" id="UP000466848"/>
    </source>
</evidence>
<dbReference type="KEGG" id="abut:Ami103574_04345"/>
<keyword evidence="3" id="KW-1185">Reference proteome</keyword>
<accession>A0A858BSP3</accession>
<organism evidence="2 3">
    <name type="scientific">Aminipila butyrica</name>
    <dbReference type="NCBI Taxonomy" id="433296"/>
    <lineage>
        <taxon>Bacteria</taxon>
        <taxon>Bacillati</taxon>
        <taxon>Bacillota</taxon>
        <taxon>Clostridia</taxon>
        <taxon>Peptostreptococcales</taxon>
        <taxon>Anaerovoracaceae</taxon>
        <taxon>Aminipila</taxon>
    </lineage>
</organism>
<protein>
    <submittedName>
        <fullName evidence="2">Uncharacterized protein</fullName>
    </submittedName>
</protein>
<feature type="coiled-coil region" evidence="1">
    <location>
        <begin position="12"/>
        <end position="49"/>
    </location>
</feature>
<evidence type="ECO:0000313" key="2">
    <source>
        <dbReference type="EMBL" id="QIB68597.1"/>
    </source>
</evidence>
<gene>
    <name evidence="2" type="ORF">Ami103574_04345</name>
</gene>
<proteinExistence type="predicted"/>
<dbReference type="AlphaFoldDB" id="A0A858BSP3"/>